<evidence type="ECO:0000313" key="7">
    <source>
        <dbReference type="Proteomes" id="UP000002791"/>
    </source>
</evidence>
<dbReference type="FunFam" id="2.30.38.10:FF:000001">
    <property type="entry name" value="Non-ribosomal peptide synthetase PvdI"/>
    <property type="match status" value="2"/>
</dbReference>
<dbReference type="InterPro" id="IPR001242">
    <property type="entry name" value="Condensation_dom"/>
</dbReference>
<dbReference type="STRING" id="882082.SaccyDRAFT_1743"/>
<dbReference type="FunFam" id="3.40.50.980:FF:000001">
    <property type="entry name" value="Non-ribosomal peptide synthetase"/>
    <property type="match status" value="2"/>
</dbReference>
<dbReference type="Pfam" id="PF00668">
    <property type="entry name" value="Condensation"/>
    <property type="match status" value="2"/>
</dbReference>
<dbReference type="Gene3D" id="3.30.300.30">
    <property type="match status" value="2"/>
</dbReference>
<dbReference type="SUPFAM" id="SSF56801">
    <property type="entry name" value="Acetyl-CoA synthetase-like"/>
    <property type="match status" value="2"/>
</dbReference>
<dbReference type="SUPFAM" id="SSF47336">
    <property type="entry name" value="ACP-like"/>
    <property type="match status" value="2"/>
</dbReference>
<dbReference type="InterPro" id="IPR000873">
    <property type="entry name" value="AMP-dep_synth/lig_dom"/>
</dbReference>
<protein>
    <submittedName>
        <fullName evidence="6">Amino acid adenylation enzyme/thioester reductase family protein</fullName>
    </submittedName>
</protein>
<evidence type="ECO:0000313" key="6">
    <source>
        <dbReference type="EMBL" id="EHR60641.1"/>
    </source>
</evidence>
<dbReference type="SUPFAM" id="SSF52777">
    <property type="entry name" value="CoA-dependent acyltransferases"/>
    <property type="match status" value="4"/>
</dbReference>
<organism evidence="6 7">
    <name type="scientific">Saccharomonospora cyanea NA-134</name>
    <dbReference type="NCBI Taxonomy" id="882082"/>
    <lineage>
        <taxon>Bacteria</taxon>
        <taxon>Bacillati</taxon>
        <taxon>Actinomycetota</taxon>
        <taxon>Actinomycetes</taxon>
        <taxon>Pseudonocardiales</taxon>
        <taxon>Pseudonocardiaceae</taxon>
        <taxon>Saccharomonospora</taxon>
    </lineage>
</organism>
<dbReference type="GO" id="GO:0043041">
    <property type="term" value="P:amino acid activation for nonribosomal peptide biosynthetic process"/>
    <property type="evidence" value="ECO:0007669"/>
    <property type="project" value="TreeGrafter"/>
</dbReference>
<dbReference type="InterPro" id="IPR010071">
    <property type="entry name" value="AA_adenyl_dom"/>
</dbReference>
<dbReference type="Gene3D" id="1.10.1200.10">
    <property type="entry name" value="ACP-like"/>
    <property type="match status" value="2"/>
</dbReference>
<feature type="domain" description="Carrier" evidence="5">
    <location>
        <begin position="2066"/>
        <end position="2140"/>
    </location>
</feature>
<dbReference type="PROSITE" id="PS00455">
    <property type="entry name" value="AMP_BINDING"/>
    <property type="match status" value="2"/>
</dbReference>
<evidence type="ECO:0000256" key="1">
    <source>
        <dbReference type="ARBA" id="ARBA00001957"/>
    </source>
</evidence>
<dbReference type="CDD" id="cd19531">
    <property type="entry name" value="LCL_NRPS-like"/>
    <property type="match status" value="1"/>
</dbReference>
<accession>H5XI11</accession>
<dbReference type="PANTHER" id="PTHR45527">
    <property type="entry name" value="NONRIBOSOMAL PEPTIDE SYNTHETASE"/>
    <property type="match status" value="1"/>
</dbReference>
<dbReference type="Pfam" id="PF13193">
    <property type="entry name" value="AMP-binding_C"/>
    <property type="match status" value="2"/>
</dbReference>
<dbReference type="PROSITE" id="PS50075">
    <property type="entry name" value="CARRIER"/>
    <property type="match status" value="2"/>
</dbReference>
<sequence length="2144" mass="233969">MSATADVRREELLRRRLRGEGTSGAAGIGRADRSGPLALSFGQEQMWFLDQLNPGSTEYLVPVAFRLLGALEKDALGSAWDMLVRRHEMLRTRHRQGEGGPHQVIDEPVTGTLATVSLTEVGPDERERHLENLLHAESRTPIDLATQWPVRATLVELGVAEHVLLVTFHHIACDAWSSRLLLSELGALYARYRAKERKLLAPLPPLPVQYADYAAWQRNQLSAAGRKRQLGYWRHVLSGLAPLDLPTDHPRPPVRGYAGDEVDFVLSPEVGTGVVELARQSRTTPFVVVMAAFQALLARYTGRTDIAVGTVVSGRTRPELQRLIGYAINTVVVRSRWTEDVTFRALLDHVREIVLDAFDHGDVPFSHVVDELQPQRDLSRTPLFQVVFTMHESAGAAPDVFPDLTVEPLSADGGVARCDLELQVVPQPDGSLRARFLFATELFLPATVERMARHLKRLLAHAVAEPGSRVSALRLVDDDELAELTRPAGPPPRFEHTLTRFDRVVTATPDAVAVVTDECPTTFAELDTRIDRIAHWLSAVGVGPEDLIGILLDRGVDLLATMLACWRVGAAYLPLGPELPARRWGAMLRDSDAKLVVTDSTPDRMAKLGDVFKGRMMVLDEATHGAPVSVPPVEAGALTPDALAYVIYTSGSTGVPKGVAVTHRGLANHLDWVLAEYVGAHSGGAPLFSTVASDVVVPVLFAPLLAGRPVHLLPQDMDLADLGARLVAGRPYAFLKLTPGHLEVLSRQLGPEEIRGLAGTVVAGGDVLLNRHALRWNEWLGTGRVINEYGPTEITVGNSTFVPSEATDREVVPIGTPIPHTSMYVLDDHLRPVPVGVIGEVCVGGVGVVRGYLNRPEVTAERFVPDPFGEPGSRLYRTGDLGRVLPSGDVEFVGRADTQVKIRGYRVELGEIEGVFASHPSVRECRVVLREDGERRDLVCYFVPAAGSATEARELRAWLSEQLPEYMVPSAVVELDRIPLTSNGKLDVAALPRAPEPEAEAAPEVPADPVERRLVEVWADVLGVGRVGAHDGFFELGGDSIRAVSVVGAMREAGFDVSVRDVFAHQTVAALADLVRGRGTVEAQQGVAEFALISSEDRAALPEGVTDAYPLSRNQIGMIVEMLADEQRRYHNVTSFRIRDAAPFSLTAMTAAARELVRRHEALRTSLHLSDYSVPMQLVHATAELPLGVRDVSGMDAARVEQILREHSDRERETLFDLTTPGLMRFFVHLTGDDGYWLTVTECHPILEGWGHHTMMMEFLDCYDRLRRGEELEAYQAPPVRFADFVAEEMAAIESPEHARYWRGVVDNHPAFTLPEQWGDPAVPAGRKYQTAVEWRDLEDGLRAAATAAGVSLKCVMVAAYAKVLAQLTDEPSFHFGLICDARPERSGADRVYGMYLNTVPFAVDRPSGRWRDVLRAVFDREVELWPHRRFPYPEIARMRPPRERLVNTIFNYQDFHQVDTDLVDDRAGNDDSPTEFPLSVSSRVGMIFVTVDPRQVTEAQADLIARSFRLVLEAIAEDVDSDAARAALPAEYRRWLLESARTHVRPAAQGQPDTLTHALDAFERQVARTPNAVAVRCGDDELSYAELDECANALAQRLRSTGFGPGRVAGVVVRRDLNLLVSLLATWKAGGAYVPLGWELPSERWNFLLADSGAHCVVTPPESVDRVPHTFTGPAVLVDHRKLAESGRSATPPRRDVDSAELAYVIYTSGSTGRPKGVRISHAGLAGYLAWVVDDYASARAGGAPLFSTPATDLTVTTLFGPLLTGQPVHIVPEDTDLSELGRRLVDGAPYSFVKLTPGHLEILTQQLDDTALRGKVGTLVVGGDLFPGATAEQWRARLGDARVVNEYGPTEITVANSIQEVHGPQPAVVPIGRPLPGTSLHVLDDNLEPVPVGVVGEVCVGGAGLAQGYSGRAALTADRFVPDPYGEPGARLYRTGDVGRVRPDGTVEVLGRRDGQVKIRGYRVELGEIEAVLTGHPVIAEAKVLLRTPPEGAPQLVAYLVAERDTDAIGADQLGRWLSQALPEYMVPTAYTWLDRMPLSSNGKLDTAALPAPERTTTSAEYTEPGTKTEKLVAEIWRQVLGHARIGLDDDFFALGGDSIRAVALSSALQAAGISVTVREVFDHPTVAALSAWIADRADHRR</sequence>
<dbReference type="FunFam" id="1.10.1200.10:FF:000005">
    <property type="entry name" value="Nonribosomal peptide synthetase 1"/>
    <property type="match status" value="2"/>
</dbReference>
<dbReference type="Pfam" id="PF00550">
    <property type="entry name" value="PP-binding"/>
    <property type="match status" value="2"/>
</dbReference>
<dbReference type="eggNOG" id="COG1020">
    <property type="taxonomic scope" value="Bacteria"/>
</dbReference>
<dbReference type="InterPro" id="IPR036736">
    <property type="entry name" value="ACP-like_sf"/>
</dbReference>
<dbReference type="GO" id="GO:0031177">
    <property type="term" value="F:phosphopantetheine binding"/>
    <property type="evidence" value="ECO:0007669"/>
    <property type="project" value="InterPro"/>
</dbReference>
<proteinExistence type="inferred from homology"/>
<dbReference type="InterPro" id="IPR020845">
    <property type="entry name" value="AMP-binding_CS"/>
</dbReference>
<reference evidence="6 7" key="1">
    <citation type="submission" date="2011-11" db="EMBL/GenBank/DDBJ databases">
        <title>The Noncontiguous Finished sequence of Saccharomonospora cyanea NA-134.</title>
        <authorList>
            <consortium name="US DOE Joint Genome Institute"/>
            <person name="Lucas S."/>
            <person name="Han J."/>
            <person name="Lapidus A."/>
            <person name="Cheng J.-F."/>
            <person name="Goodwin L."/>
            <person name="Pitluck S."/>
            <person name="Peters L."/>
            <person name="Ovchinnikova G."/>
            <person name="Lu M."/>
            <person name="Detter J.C."/>
            <person name="Han C."/>
            <person name="Tapia R."/>
            <person name="Land M."/>
            <person name="Hauser L."/>
            <person name="Kyrpides N."/>
            <person name="Ivanova N."/>
            <person name="Pagani I."/>
            <person name="Brambilla E.-M."/>
            <person name="Klenk H.-P."/>
            <person name="Woyke T."/>
        </authorList>
    </citation>
    <scope>NUCLEOTIDE SEQUENCE [LARGE SCALE GENOMIC DNA]</scope>
    <source>
        <strain evidence="6 7">NA-134</strain>
    </source>
</reference>
<evidence type="ECO:0000256" key="3">
    <source>
        <dbReference type="ARBA" id="ARBA00022450"/>
    </source>
</evidence>
<dbReference type="Proteomes" id="UP000002791">
    <property type="component" value="Chromosome"/>
</dbReference>
<dbReference type="InterPro" id="IPR045851">
    <property type="entry name" value="AMP-bd_C_sf"/>
</dbReference>
<dbReference type="InterPro" id="IPR025110">
    <property type="entry name" value="AMP-bd_C"/>
</dbReference>
<dbReference type="CDD" id="cd05930">
    <property type="entry name" value="A_NRPS"/>
    <property type="match status" value="2"/>
</dbReference>
<dbReference type="GO" id="GO:0047527">
    <property type="term" value="F:2,3-dihydroxybenzoate-serine ligase activity"/>
    <property type="evidence" value="ECO:0007669"/>
    <property type="project" value="TreeGrafter"/>
</dbReference>
<dbReference type="GO" id="GO:0009366">
    <property type="term" value="C:enterobactin synthetase complex"/>
    <property type="evidence" value="ECO:0007669"/>
    <property type="project" value="TreeGrafter"/>
</dbReference>
<dbReference type="SMART" id="SM00823">
    <property type="entry name" value="PKS_PP"/>
    <property type="match status" value="2"/>
</dbReference>
<evidence type="ECO:0000256" key="2">
    <source>
        <dbReference type="ARBA" id="ARBA00006432"/>
    </source>
</evidence>
<evidence type="ECO:0000259" key="5">
    <source>
        <dbReference type="PROSITE" id="PS50075"/>
    </source>
</evidence>
<dbReference type="Gene3D" id="2.30.38.10">
    <property type="entry name" value="Luciferase, Domain 3"/>
    <property type="match status" value="2"/>
</dbReference>
<dbReference type="InterPro" id="IPR023213">
    <property type="entry name" value="CAT-like_dom_sf"/>
</dbReference>
<dbReference type="Gene3D" id="3.40.50.980">
    <property type="match status" value="4"/>
</dbReference>
<dbReference type="EMBL" id="CM001440">
    <property type="protein sequence ID" value="EHR60641.1"/>
    <property type="molecule type" value="Genomic_DNA"/>
</dbReference>
<comment type="cofactor">
    <cofactor evidence="1">
        <name>pantetheine 4'-phosphate</name>
        <dbReference type="ChEBI" id="CHEBI:47942"/>
    </cofactor>
</comment>
<dbReference type="OrthoDB" id="2472181at2"/>
<keyword evidence="7" id="KW-1185">Reference proteome</keyword>
<dbReference type="InterPro" id="IPR020806">
    <property type="entry name" value="PKS_PP-bd"/>
</dbReference>
<dbReference type="NCBIfam" id="TIGR01733">
    <property type="entry name" value="AA-adenyl-dom"/>
    <property type="match status" value="2"/>
</dbReference>
<dbReference type="Gene3D" id="3.30.559.30">
    <property type="entry name" value="Nonribosomal peptide synthetase, condensation domain"/>
    <property type="match status" value="2"/>
</dbReference>
<feature type="domain" description="Carrier" evidence="5">
    <location>
        <begin position="1005"/>
        <end position="1079"/>
    </location>
</feature>
<keyword evidence="4" id="KW-0597">Phosphoprotein</keyword>
<dbReference type="GO" id="GO:0008610">
    <property type="term" value="P:lipid biosynthetic process"/>
    <property type="evidence" value="ECO:0007669"/>
    <property type="project" value="UniProtKB-ARBA"/>
</dbReference>
<dbReference type="FunFam" id="3.30.300.30:FF:000010">
    <property type="entry name" value="Enterobactin synthetase component F"/>
    <property type="match status" value="1"/>
</dbReference>
<dbReference type="Pfam" id="PF00501">
    <property type="entry name" value="AMP-binding"/>
    <property type="match status" value="2"/>
</dbReference>
<dbReference type="InterPro" id="IPR006162">
    <property type="entry name" value="Ppantetheine_attach_site"/>
</dbReference>
<dbReference type="InterPro" id="IPR009081">
    <property type="entry name" value="PP-bd_ACP"/>
</dbReference>
<dbReference type="Gene3D" id="3.30.559.10">
    <property type="entry name" value="Chloramphenicol acetyltransferase-like domain"/>
    <property type="match status" value="2"/>
</dbReference>
<comment type="similarity">
    <text evidence="2">Belongs to the ATP-dependent AMP-binding enzyme family.</text>
</comment>
<dbReference type="PANTHER" id="PTHR45527:SF1">
    <property type="entry name" value="FATTY ACID SYNTHASE"/>
    <property type="match status" value="1"/>
</dbReference>
<dbReference type="PROSITE" id="PS00012">
    <property type="entry name" value="PHOSPHOPANTETHEINE"/>
    <property type="match status" value="1"/>
</dbReference>
<dbReference type="HOGENOM" id="CLU_000022_0_8_11"/>
<dbReference type="GO" id="GO:0009239">
    <property type="term" value="P:enterobactin biosynthetic process"/>
    <property type="evidence" value="ECO:0007669"/>
    <property type="project" value="TreeGrafter"/>
</dbReference>
<dbReference type="GO" id="GO:0005829">
    <property type="term" value="C:cytosol"/>
    <property type="evidence" value="ECO:0007669"/>
    <property type="project" value="TreeGrafter"/>
</dbReference>
<evidence type="ECO:0000256" key="4">
    <source>
        <dbReference type="ARBA" id="ARBA00022553"/>
    </source>
</evidence>
<name>H5XI11_9PSEU</name>
<gene>
    <name evidence="6" type="ORF">SaccyDRAFT_1743</name>
</gene>
<dbReference type="RefSeq" id="WP_005455409.1">
    <property type="nucleotide sequence ID" value="NZ_CM001440.1"/>
</dbReference>
<keyword evidence="3" id="KW-0596">Phosphopantetheine</keyword>